<feature type="signal peptide" evidence="11">
    <location>
        <begin position="1"/>
        <end position="22"/>
    </location>
</feature>
<dbReference type="Gene3D" id="3.90.550.50">
    <property type="match status" value="1"/>
</dbReference>
<dbReference type="PANTHER" id="PTHR11214">
    <property type="entry name" value="BETA-1,3-N-ACETYLGLUCOSAMINYLTRANSFERASE"/>
    <property type="match status" value="1"/>
</dbReference>
<keyword evidence="8 10" id="KW-0333">Golgi apparatus</keyword>
<accession>A0A7S2TZQ6</accession>
<gene>
    <name evidence="12" type="ORF">LSP00402_LOCUS18746</name>
</gene>
<comment type="similarity">
    <text evidence="2 10">Belongs to the glycosyltransferase 31 family.</text>
</comment>
<dbReference type="EMBL" id="HBHP01030455">
    <property type="protein sequence ID" value="CAD9774752.1"/>
    <property type="molecule type" value="Transcribed_RNA"/>
</dbReference>
<name>A0A7S2TZQ6_9EUKA</name>
<keyword evidence="3 10" id="KW-0328">Glycosyltransferase</keyword>
<evidence type="ECO:0000256" key="2">
    <source>
        <dbReference type="ARBA" id="ARBA00008661"/>
    </source>
</evidence>
<evidence type="ECO:0000313" key="12">
    <source>
        <dbReference type="EMBL" id="CAD9774752.1"/>
    </source>
</evidence>
<dbReference type="PANTHER" id="PTHR11214:SF3">
    <property type="entry name" value="BETA-1,3-GALACTOSYLTRANSFERASE 6"/>
    <property type="match status" value="1"/>
</dbReference>
<dbReference type="GO" id="GO:0000139">
    <property type="term" value="C:Golgi membrane"/>
    <property type="evidence" value="ECO:0007669"/>
    <property type="project" value="UniProtKB-SubCell"/>
</dbReference>
<evidence type="ECO:0000256" key="7">
    <source>
        <dbReference type="ARBA" id="ARBA00022989"/>
    </source>
</evidence>
<keyword evidence="9" id="KW-0472">Membrane</keyword>
<keyword evidence="11" id="KW-0732">Signal</keyword>
<dbReference type="EC" id="2.4.1.-" evidence="10"/>
<keyword evidence="7" id="KW-1133">Transmembrane helix</keyword>
<dbReference type="AlphaFoldDB" id="A0A7S2TZQ6"/>
<protein>
    <recommendedName>
        <fullName evidence="10">Hexosyltransferase</fullName>
        <ecNumber evidence="10">2.4.1.-</ecNumber>
    </recommendedName>
</protein>
<dbReference type="InterPro" id="IPR029044">
    <property type="entry name" value="Nucleotide-diphossugar_trans"/>
</dbReference>
<evidence type="ECO:0000256" key="1">
    <source>
        <dbReference type="ARBA" id="ARBA00004323"/>
    </source>
</evidence>
<sequence>MSLLTATLVLALLSQHSTPTTALQDTTEIPLQASLQASSNATVGFGAQEDEESLKGFFLGIITQADRTDNRKAIRSTWLKSFVKRGVDYRFFIGKDGLEREAQKRAEDEGDVVLLPFVDSYANLTRKTTLAANWTAEYMTLDYFVKVDDDVYLTVGGFTRIAQHLPERELYTGSIVYNGFIWPIGKWALPQRFRDMFPSGSYPDYAEGPTYILSADALTLLAASRNDGLLDEELFPFEDINSCLVLKRHGIHPTSMHDLGLKMHFMISDHGPGDHVSWGEDRNCSLDYIVYHSVNAAAMKKTGRAETLQGAAGVKETLCQPIGDS</sequence>
<keyword evidence="6" id="KW-0735">Signal-anchor</keyword>
<evidence type="ECO:0000256" key="4">
    <source>
        <dbReference type="ARBA" id="ARBA00022679"/>
    </source>
</evidence>
<evidence type="ECO:0000256" key="10">
    <source>
        <dbReference type="RuleBase" id="RU363063"/>
    </source>
</evidence>
<comment type="subcellular location">
    <subcellularLocation>
        <location evidence="1 10">Golgi apparatus membrane</location>
        <topology evidence="1 10">Single-pass type II membrane protein</topology>
    </subcellularLocation>
</comment>
<keyword evidence="4" id="KW-0808">Transferase</keyword>
<dbReference type="GO" id="GO:0008378">
    <property type="term" value="F:galactosyltransferase activity"/>
    <property type="evidence" value="ECO:0007669"/>
    <property type="project" value="TreeGrafter"/>
</dbReference>
<evidence type="ECO:0000256" key="11">
    <source>
        <dbReference type="SAM" id="SignalP"/>
    </source>
</evidence>
<dbReference type="InterPro" id="IPR002659">
    <property type="entry name" value="Glyco_trans_31"/>
</dbReference>
<evidence type="ECO:0000256" key="8">
    <source>
        <dbReference type="ARBA" id="ARBA00023034"/>
    </source>
</evidence>
<evidence type="ECO:0000256" key="5">
    <source>
        <dbReference type="ARBA" id="ARBA00022692"/>
    </source>
</evidence>
<dbReference type="Pfam" id="PF01762">
    <property type="entry name" value="Galactosyl_T"/>
    <property type="match status" value="1"/>
</dbReference>
<evidence type="ECO:0000256" key="9">
    <source>
        <dbReference type="ARBA" id="ARBA00023136"/>
    </source>
</evidence>
<evidence type="ECO:0000256" key="6">
    <source>
        <dbReference type="ARBA" id="ARBA00022968"/>
    </source>
</evidence>
<reference evidence="12" key="1">
    <citation type="submission" date="2021-01" db="EMBL/GenBank/DDBJ databases">
        <authorList>
            <person name="Corre E."/>
            <person name="Pelletier E."/>
            <person name="Niang G."/>
            <person name="Scheremetjew M."/>
            <person name="Finn R."/>
            <person name="Kale V."/>
            <person name="Holt S."/>
            <person name="Cochrane G."/>
            <person name="Meng A."/>
            <person name="Brown T."/>
            <person name="Cohen L."/>
        </authorList>
    </citation>
    <scope>NUCLEOTIDE SEQUENCE</scope>
    <source>
        <strain evidence="12">CCMP622</strain>
    </source>
</reference>
<evidence type="ECO:0000256" key="3">
    <source>
        <dbReference type="ARBA" id="ARBA00022676"/>
    </source>
</evidence>
<dbReference type="SUPFAM" id="SSF53448">
    <property type="entry name" value="Nucleotide-diphospho-sugar transferases"/>
    <property type="match status" value="1"/>
</dbReference>
<keyword evidence="5" id="KW-0812">Transmembrane</keyword>
<organism evidence="12">
    <name type="scientific">Lotharella oceanica</name>
    <dbReference type="NCBI Taxonomy" id="641309"/>
    <lineage>
        <taxon>Eukaryota</taxon>
        <taxon>Sar</taxon>
        <taxon>Rhizaria</taxon>
        <taxon>Cercozoa</taxon>
        <taxon>Chlorarachniophyceae</taxon>
        <taxon>Lotharella</taxon>
    </lineage>
</organism>
<feature type="chain" id="PRO_5030622064" description="Hexosyltransferase" evidence="11">
    <location>
        <begin position="23"/>
        <end position="325"/>
    </location>
</feature>
<proteinExistence type="inferred from homology"/>